<evidence type="ECO:0000256" key="1">
    <source>
        <dbReference type="SAM" id="Coils"/>
    </source>
</evidence>
<feature type="compositionally biased region" description="Polar residues" evidence="2">
    <location>
        <begin position="350"/>
        <end position="364"/>
    </location>
</feature>
<gene>
    <name evidence="3" type="primary">Contig350.g388</name>
    <name evidence="3" type="ORF">STYLEM_16431</name>
</gene>
<feature type="region of interest" description="Disordered" evidence="2">
    <location>
        <begin position="494"/>
        <end position="619"/>
    </location>
</feature>
<feature type="compositionally biased region" description="Polar residues" evidence="2">
    <location>
        <begin position="642"/>
        <end position="656"/>
    </location>
</feature>
<dbReference type="EMBL" id="CCKQ01015515">
    <property type="protein sequence ID" value="CDW87328.1"/>
    <property type="molecule type" value="Genomic_DNA"/>
</dbReference>
<dbReference type="OrthoDB" id="299584at2759"/>
<feature type="compositionally biased region" description="Basic and acidic residues" evidence="2">
    <location>
        <begin position="719"/>
        <end position="735"/>
    </location>
</feature>
<sequence length="1221" mass="140870">MDNQSEQFNGSNFVIGSNPLFTKSELDWFDFETRIRRIIYDLLLPVNTRMKEVKDTNEHSRLIVNNMEKSVNDFRLTNKHYDMRIRQIEEIAKRLYKLEEEQTAVDQKIHGVTKNVANLHQQIIAFQGAINTQFHTLEKNFNRQGMYDYIQEQVDGIKNEYIKEVIEAKQERDRYFDTYKEQVDNLTESIRLLQARSLKMSEELVSNNVKVKTYEMRSTKIRDKLKEVHEKVKTNKNKLEGINGLDNHKKDVSVRMAFIENYIMNTIPIQTQQLITNAMQQSQNTKSRQSKFASIFSSQIQQLIAEQKKPQNDENKSQTGSPLKKSSQISLPQVNIENLSHGNVGGGQGPLSSNEFHQNSAKSLQTNQQQNQQNQQNHVQLSPRTLRKMQENKNSENNQSLSNLYANMQGSNNNQNPSVMNFMNIMKGSSLFQTMVQHQNQVENNFRNHQTQQSIQLANQMQLLQQQVTYQLMQNQSRNNSNDSQQLNNNAKDQRVSFSPLSSSKNITKNLFSPISSTKNDQQNPSNQDDFQSKALSDKGDSNSKSKRLSVGKRVHGLSRTKKKSVSIVDKKNQPRKSITRVDDIPSKRFLYQDRESKGHQSSDSAVSGTGYARQRTQSLKQMDSIVNRMAAKIDETRRQSEFPQQSSHQADSSSTPMRQLFMNLKFNTPIQEVDNSLYGSESGSGSGVNIVAGLGTIANMAASQNANKNQLNPNIYEQSEKEKTSSRQSDEQRPFSESSKSRSSKQSKKSAQKPKKKRTKKIKLNQDEIKETERESEDEKEDSDDDLDFDDDNSVSVENVDEDEKAQQHNLGQTEQIMEDDDEELDSDSLRTDTLTETSLDERLKSEFRQVNIKVQDLEEKVAYLEGKLKSNEKDFSRKVDLSKSHIELVVEGLKDELEKLTHRWQRFKTDNDLFNKEQQNNISKARDECRIVRENNETVLDLFQLMQESIRILIALQIQDEIDRKSLSLVGQKSHFVKASRENALQSSQNIRTQPSSPRGAVGGVIERVVFNQYIQLDPQCLSCSQNPNEIKTAFKLACLSYKPSNIEFKNIIFERQNLLQLLTFVVDETEVLENQLARQSHEHKIIMNKLLNRVTVWQNEKIQRSFGVEKLGDNLNHSGHQRNMNQASTSMLSSTNQLLSEKQYPLMNENQQVFVRNRRKKQFRNMSSHGFDTYDMMINRMPNLSPLSHIALAPFLEETQQLKQIRRQREILNQTAKI</sequence>
<reference evidence="3 4" key="1">
    <citation type="submission" date="2014-06" db="EMBL/GenBank/DDBJ databases">
        <authorList>
            <person name="Swart Estienne"/>
        </authorList>
    </citation>
    <scope>NUCLEOTIDE SEQUENCE [LARGE SCALE GENOMIC DNA]</scope>
    <source>
        <strain evidence="3 4">130c</strain>
    </source>
</reference>
<evidence type="ECO:0000256" key="2">
    <source>
        <dbReference type="SAM" id="MobiDB-lite"/>
    </source>
</evidence>
<feature type="compositionally biased region" description="Acidic residues" evidence="2">
    <location>
        <begin position="775"/>
        <end position="805"/>
    </location>
</feature>
<feature type="compositionally biased region" description="Polar residues" evidence="2">
    <location>
        <begin position="496"/>
        <end position="530"/>
    </location>
</feature>
<feature type="coiled-coil region" evidence="1">
    <location>
        <begin position="842"/>
        <end position="937"/>
    </location>
</feature>
<feature type="compositionally biased region" description="Acidic residues" evidence="2">
    <location>
        <begin position="818"/>
        <end position="828"/>
    </location>
</feature>
<name>A0A078B1X0_STYLE</name>
<feature type="compositionally biased region" description="Low complexity" evidence="2">
    <location>
        <begin position="365"/>
        <end position="377"/>
    </location>
</feature>
<protein>
    <submittedName>
        <fullName evidence="3">Uncharacterized protein</fullName>
    </submittedName>
</protein>
<accession>A0A078B1X0</accession>
<feature type="compositionally biased region" description="Polar residues" evidence="2">
    <location>
        <begin position="317"/>
        <end position="341"/>
    </location>
</feature>
<feature type="compositionally biased region" description="Basic residues" evidence="2">
    <location>
        <begin position="743"/>
        <end position="764"/>
    </location>
</feature>
<feature type="compositionally biased region" description="Basic and acidic residues" evidence="2">
    <location>
        <begin position="765"/>
        <end position="774"/>
    </location>
</feature>
<keyword evidence="4" id="KW-1185">Reference proteome</keyword>
<feature type="region of interest" description="Disordered" evidence="2">
    <location>
        <begin position="306"/>
        <end position="379"/>
    </location>
</feature>
<keyword evidence="1" id="KW-0175">Coiled coil</keyword>
<dbReference type="Proteomes" id="UP000039865">
    <property type="component" value="Unassembled WGS sequence"/>
</dbReference>
<organism evidence="3 4">
    <name type="scientific">Stylonychia lemnae</name>
    <name type="common">Ciliate</name>
    <dbReference type="NCBI Taxonomy" id="5949"/>
    <lineage>
        <taxon>Eukaryota</taxon>
        <taxon>Sar</taxon>
        <taxon>Alveolata</taxon>
        <taxon>Ciliophora</taxon>
        <taxon>Intramacronucleata</taxon>
        <taxon>Spirotrichea</taxon>
        <taxon>Stichotrichia</taxon>
        <taxon>Sporadotrichida</taxon>
        <taxon>Oxytrichidae</taxon>
        <taxon>Stylonychinae</taxon>
        <taxon>Stylonychia</taxon>
    </lineage>
</organism>
<evidence type="ECO:0000313" key="4">
    <source>
        <dbReference type="Proteomes" id="UP000039865"/>
    </source>
</evidence>
<feature type="compositionally biased region" description="Basic and acidic residues" evidence="2">
    <location>
        <begin position="306"/>
        <end position="316"/>
    </location>
</feature>
<proteinExistence type="predicted"/>
<feature type="compositionally biased region" description="Basic residues" evidence="2">
    <location>
        <begin position="545"/>
        <end position="565"/>
    </location>
</feature>
<evidence type="ECO:0000313" key="3">
    <source>
        <dbReference type="EMBL" id="CDW87328.1"/>
    </source>
</evidence>
<feature type="region of interest" description="Disordered" evidence="2">
    <location>
        <begin position="636"/>
        <end position="656"/>
    </location>
</feature>
<feature type="region of interest" description="Disordered" evidence="2">
    <location>
        <begin position="719"/>
        <end position="830"/>
    </location>
</feature>
<dbReference type="InParanoid" id="A0A078B1X0"/>
<feature type="compositionally biased region" description="Basic and acidic residues" evidence="2">
    <location>
        <begin position="580"/>
        <end position="601"/>
    </location>
</feature>
<dbReference type="AlphaFoldDB" id="A0A078B1X0"/>